<dbReference type="InterPro" id="IPR046673">
    <property type="entry name" value="ToxA_N"/>
</dbReference>
<dbReference type="InterPro" id="IPR051071">
    <property type="entry name" value="LRR-bact_E3_ubiq_ligases"/>
</dbReference>
<dbReference type="EC" id="2.3.2.27" evidence="5"/>
<dbReference type="Gene3D" id="1.20.58.360">
    <property type="entry name" value="Shigella T3SS effector IpaH defines"/>
    <property type="match status" value="1"/>
</dbReference>
<keyword evidence="6 14" id="KW-0964">Secreted</keyword>
<keyword evidence="9" id="KW-0677">Repeat</keyword>
<dbReference type="PROSITE" id="PS52053">
    <property type="entry name" value="NEL"/>
    <property type="match status" value="1"/>
</dbReference>
<evidence type="ECO:0000256" key="7">
    <source>
        <dbReference type="ARBA" id="ARBA00022614"/>
    </source>
</evidence>
<keyword evidence="13 14" id="KW-1035">Host cytoplasm</keyword>
<reference evidence="16 17" key="1">
    <citation type="journal article" date="2020" name="Front. Microbiol.">
        <title>Toward Biorecycling: Isolation of a Soil Bacterium That Grows on a Polyurethane Oligomer and Monomer.</title>
        <authorList>
            <person name="Espinosa M.J.C."/>
            <person name="Blanco A.C."/>
            <person name="Schmidgall T."/>
            <person name="Atanasoff-Kardjalieff A.K."/>
            <person name="Kappelmeyer U."/>
            <person name="Tischler D."/>
            <person name="Pieper D.H."/>
            <person name="Heipieper H.J."/>
            <person name="Eberlein C."/>
        </authorList>
    </citation>
    <scope>NUCLEOTIDE SEQUENCE [LARGE SCALE GENOMIC DNA]</scope>
    <source>
        <strain evidence="16 17">TDA1</strain>
    </source>
</reference>
<evidence type="ECO:0000256" key="6">
    <source>
        <dbReference type="ARBA" id="ARBA00022525"/>
    </source>
</evidence>
<accession>A0ABY7R3X5</accession>
<evidence type="ECO:0000256" key="13">
    <source>
        <dbReference type="ARBA" id="ARBA00023200"/>
    </source>
</evidence>
<evidence type="ECO:0000256" key="4">
    <source>
        <dbReference type="ARBA" id="ARBA00009868"/>
    </source>
</evidence>
<evidence type="ECO:0000256" key="5">
    <source>
        <dbReference type="ARBA" id="ARBA00012483"/>
    </source>
</evidence>
<dbReference type="InterPro" id="IPR032675">
    <property type="entry name" value="LRR_dom_sf"/>
</dbReference>
<evidence type="ECO:0000256" key="12">
    <source>
        <dbReference type="ARBA" id="ARBA00023026"/>
    </source>
</evidence>
<keyword evidence="12" id="KW-0843">Virulence</keyword>
<evidence type="ECO:0000256" key="11">
    <source>
        <dbReference type="ARBA" id="ARBA00022843"/>
    </source>
</evidence>
<dbReference type="InterPro" id="IPR003591">
    <property type="entry name" value="Leu-rich_rpt_typical-subtyp"/>
</dbReference>
<evidence type="ECO:0000256" key="2">
    <source>
        <dbReference type="ARBA" id="ARBA00004192"/>
    </source>
</evidence>
<dbReference type="PANTHER" id="PTHR47114">
    <property type="match status" value="1"/>
</dbReference>
<dbReference type="EMBL" id="CP116669">
    <property type="protein sequence ID" value="WCH98472.1"/>
    <property type="molecule type" value="Genomic_DNA"/>
</dbReference>
<dbReference type="SMART" id="SM00369">
    <property type="entry name" value="LRR_TYP"/>
    <property type="match status" value="2"/>
</dbReference>
<dbReference type="PROSITE" id="PS51450">
    <property type="entry name" value="LRR"/>
    <property type="match status" value="2"/>
</dbReference>
<comment type="similarity">
    <text evidence="4 14">Belongs to the LRR-containing bacterial E3 ligase family.</text>
</comment>
<comment type="catalytic activity">
    <reaction evidence="1">
        <text>S-ubiquitinyl-[E2 ubiquitin-conjugating enzyme]-L-cysteine + [acceptor protein]-L-lysine = [E2 ubiquitin-conjugating enzyme]-L-cysteine + N(6)-ubiquitinyl-[acceptor protein]-L-lysine.</text>
        <dbReference type="EC" id="2.3.2.27"/>
    </reaction>
</comment>
<proteinExistence type="inferred from homology"/>
<comment type="subcellular location">
    <subcellularLocation>
        <location evidence="2">Host cytoplasm</location>
    </subcellularLocation>
    <subcellularLocation>
        <location evidence="3">Secreted</location>
    </subcellularLocation>
</comment>
<dbReference type="InterPro" id="IPR001611">
    <property type="entry name" value="Leu-rich_rpt"/>
</dbReference>
<dbReference type="PANTHER" id="PTHR47114:SF2">
    <property type="entry name" value="OLIGODENDROCYTE-MYELIN GLYCOPROTEIN"/>
    <property type="match status" value="1"/>
</dbReference>
<dbReference type="Gene3D" id="3.80.10.10">
    <property type="entry name" value="Ribonuclease Inhibitor"/>
    <property type="match status" value="1"/>
</dbReference>
<dbReference type="SUPFAM" id="SSF52058">
    <property type="entry name" value="L domain-like"/>
    <property type="match status" value="1"/>
</dbReference>
<protein>
    <recommendedName>
        <fullName evidence="5">RING-type E3 ubiquitin transferase</fullName>
        <ecNumber evidence="5">2.3.2.27</ecNumber>
    </recommendedName>
</protein>
<dbReference type="RefSeq" id="WP_156310785.1">
    <property type="nucleotide sequence ID" value="NZ_CP116669.1"/>
</dbReference>
<dbReference type="Proteomes" id="UP001214301">
    <property type="component" value="Chromosome"/>
</dbReference>
<organism evidence="16 17">
    <name type="scientific">Pseudomonas capeferrum</name>
    <dbReference type="NCBI Taxonomy" id="1495066"/>
    <lineage>
        <taxon>Bacteria</taxon>
        <taxon>Pseudomonadati</taxon>
        <taxon>Pseudomonadota</taxon>
        <taxon>Gammaproteobacteria</taxon>
        <taxon>Pseudomonadales</taxon>
        <taxon>Pseudomonadaceae</taxon>
        <taxon>Pseudomonas</taxon>
    </lineage>
</organism>
<feature type="active site" description="Glycyl thioester intermediate" evidence="14">
    <location>
        <position position="1307"/>
    </location>
</feature>
<keyword evidence="7" id="KW-0433">Leucine-rich repeat</keyword>
<gene>
    <name evidence="16" type="ORF">PMC74_17005</name>
</gene>
<keyword evidence="17" id="KW-1185">Reference proteome</keyword>
<dbReference type="InterPro" id="IPR029487">
    <property type="entry name" value="NEL_dom"/>
</dbReference>
<keyword evidence="8 14" id="KW-0808">Transferase</keyword>
<comment type="PTM">
    <text evidence="14">Ubiquitinated in the presence of host E1 ubiquitin-activating enzyme, E2 ubiquitin-conjugating enzyme and ubiquitin.</text>
</comment>
<evidence type="ECO:0000256" key="9">
    <source>
        <dbReference type="ARBA" id="ARBA00022737"/>
    </source>
</evidence>
<feature type="domain" description="NEL" evidence="15">
    <location>
        <begin position="1220"/>
        <end position="1507"/>
    </location>
</feature>
<keyword evidence="11 14" id="KW-0832">Ubl conjugation</keyword>
<sequence length="1507" mass="167628">MGTTVGNDVESGLPHLDTLQRDSEAFQDDIIGQRLPRWLRQAPVEQLPEISRALAKSLECRQQLGALLARIDGIDHFVVSALQNALTERYGVTNNPRRLTFLEGRREPVINAQPVGAHLTKVVYEEKPLLEVVLRNFTAEQASTGGQPVGNRLLVPRAGTHNLPTAIAFAALCRELDLGEGYQRHLDAILKPDDNPKRIESLLVDAIRYAMLVDGYKARQEEVLDASDLKLLVSMCLEGKLLRLAGDLVVARQLRLLGCAIEQVVVLEVIDQGPLFNTTRRLLMHVPGDPVAAWSAFDSLDDLNRALGHRLRLKTYQRFFSRFVLRRDSQAFFARVVPAFDDLPDWASFDLKPYLQAYPSPLFNSLAQARIRQIKEDAAMIAVPVARLDRELQRAHDERLAAEGWALLNLASFFAPGLGLVVLAVTVWELLGEVYHAIEALHDGDTQQALDHLTHVATDLAIVAATAAGVSLTKRLWARSAVVDAMVPARLEDGSTKLWQQDLAAYRSIAPSSAAAQDALGIRRYGGQAWVEMDGHHYPVVEPAGDGQWQLRPRGGNGPALRHNGAGAWRVWTEQPAQWDDTYRMFRRLGAPLDSMSDEQIDQVLGFHELNADHLRALHIYGRAPEPGMLDSAERSRLDWRIRQVVSHLRAGEQVEDFTVLQHARRLQGASGASDQALAELAWAQRRHLLGQLYEAVQPSDTPGSVLLRKVFPGLHSRAARALLAAANGDDRRRLMQSGRVPLNLAEAARRSVSDIRRVRVLEALTLDTPQNADLARVVLGLLKYLPGAGQGVRWRLFEGQRGGPLLSSVEEGTHGFDLLHQHGAFQLLDSQGVPQGQTGELFEVMTAAYAPHQRAAMQVNEPFAHNLRVTLAREAMRRHAEVEGLLGVQRLGFFRLPQRLADGRLGYPLGGSNSGGPGRPERALGATVRDLFPSFSDEQVAAWTDNVRRSGRQLDAVLAALRTEYRVLRNSLDAWVGEAVGETREDRACLRDTLIDCWQRTTDAGQTHLNTDHNYRMVLYNMNPEGLPEIPAQVSFAHVSDLSLLRLELRDVPASFLLAFSHLRMLDLGGNLLTQLPQPLLQLPYLRQLTLTNNRIVLSTSQAATLASATNLEYIDLSHNPLGRTFTLSGLTSLRWLNLRNTGLTHFPHGMASRSNLVLMDMRENRITQIPHWFYQLPPGVRRRTRLAGNPLEGDELVRLQASFMAPLVPLDEALLREQFVRSREVWGDAIGPQHRGLLIAAWEAVDVGEPAERFFRVLQQLLQSADFHINPQALSQRVLAVLQAMSKEPALRQALLDIANDEWGCQDGATWCLSNLELNVLVWQARADAQGNTEHALLALGRRLWRLDEVDRLAVRDILDRGGNPDESEVGLAYRLGLRDRLGLPIQVGDMSFRPLAGVTEAHLARVEAQVLGAETQEQVARSLVDRTFWQAHLERTHPERFAQVDRPFRRRLDSVLDDEALTDGTRQAQSDAILGEQRAARRGLMLDMTLAALEAGPTDAGIDV</sequence>
<dbReference type="Pfam" id="PF14496">
    <property type="entry name" value="NEL"/>
    <property type="match status" value="1"/>
</dbReference>
<evidence type="ECO:0000256" key="8">
    <source>
        <dbReference type="ARBA" id="ARBA00022679"/>
    </source>
</evidence>
<evidence type="ECO:0000313" key="16">
    <source>
        <dbReference type="EMBL" id="WCH98472.1"/>
    </source>
</evidence>
<evidence type="ECO:0000259" key="15">
    <source>
        <dbReference type="PROSITE" id="PS52053"/>
    </source>
</evidence>
<evidence type="ECO:0000256" key="10">
    <source>
        <dbReference type="ARBA" id="ARBA00022786"/>
    </source>
</evidence>
<evidence type="ECO:0000313" key="17">
    <source>
        <dbReference type="Proteomes" id="UP001214301"/>
    </source>
</evidence>
<dbReference type="Pfam" id="PF20178">
    <property type="entry name" value="ToxA_N"/>
    <property type="match status" value="1"/>
</dbReference>
<evidence type="ECO:0000256" key="14">
    <source>
        <dbReference type="PROSITE-ProRule" id="PRU01398"/>
    </source>
</evidence>
<keyword evidence="10 14" id="KW-0833">Ubl conjugation pathway</keyword>
<name>A0ABY7R3X5_9PSED</name>
<evidence type="ECO:0000256" key="1">
    <source>
        <dbReference type="ARBA" id="ARBA00000900"/>
    </source>
</evidence>
<evidence type="ECO:0000256" key="3">
    <source>
        <dbReference type="ARBA" id="ARBA00004613"/>
    </source>
</evidence>